<dbReference type="AlphaFoldDB" id="A0A5B9ME71"/>
<dbReference type="Proteomes" id="UP000321353">
    <property type="component" value="Chromosome"/>
</dbReference>
<dbReference type="GO" id="GO:0016787">
    <property type="term" value="F:hydrolase activity"/>
    <property type="evidence" value="ECO:0007669"/>
    <property type="project" value="UniProtKB-KW"/>
</dbReference>
<proteinExistence type="predicted"/>
<evidence type="ECO:0000313" key="3">
    <source>
        <dbReference type="Proteomes" id="UP000321353"/>
    </source>
</evidence>
<dbReference type="KEGG" id="smam:Mal15_18390"/>
<keyword evidence="3" id="KW-1185">Reference proteome</keyword>
<keyword evidence="2" id="KW-0378">Hydrolase</keyword>
<dbReference type="RefSeq" id="WP_147867421.1">
    <property type="nucleotide sequence ID" value="NZ_CP036264.1"/>
</dbReference>
<dbReference type="Pfam" id="PF12867">
    <property type="entry name" value="DinB_2"/>
    <property type="match status" value="1"/>
</dbReference>
<dbReference type="InterPro" id="IPR034660">
    <property type="entry name" value="DinB/YfiT-like"/>
</dbReference>
<dbReference type="SUPFAM" id="SSF109854">
    <property type="entry name" value="DinB/YfiT-like putative metalloenzymes"/>
    <property type="match status" value="1"/>
</dbReference>
<accession>A0A5B9ME71</accession>
<protein>
    <submittedName>
        <fullName evidence="2">Metal-dependent hydrolase YfiT</fullName>
        <ecNumber evidence="2">3.-.-.-</ecNumber>
    </submittedName>
</protein>
<sequence length="158" mass="17718">METSTHLVIQYAAGPTLLHDVVAKLSAEQLDAVPIPGKWSTRQVVCHIADFELVYADRMKRVIAEHQPTFFGGDPGVFAAGLAYESRDLREELDVIESVRKQMTRILRLLNKRDFERIGHHSDDGPISLETLLGNVTNHLPHHVAYIEDKLAALDRDG</sequence>
<dbReference type="InterPro" id="IPR024775">
    <property type="entry name" value="DinB-like"/>
</dbReference>
<gene>
    <name evidence="2" type="primary">yfiT</name>
    <name evidence="2" type="ORF">Mal15_18390</name>
</gene>
<reference evidence="2 3" key="1">
    <citation type="submission" date="2019-02" db="EMBL/GenBank/DDBJ databases">
        <title>Planctomycetal bacteria perform biofilm scaping via a novel small molecule.</title>
        <authorList>
            <person name="Jeske O."/>
            <person name="Boedeker C."/>
            <person name="Wiegand S."/>
            <person name="Breitling P."/>
            <person name="Kallscheuer N."/>
            <person name="Jogler M."/>
            <person name="Rohde M."/>
            <person name="Petersen J."/>
            <person name="Medema M.H."/>
            <person name="Surup F."/>
            <person name="Jogler C."/>
        </authorList>
    </citation>
    <scope>NUCLEOTIDE SEQUENCE [LARGE SCALE GENOMIC DNA]</scope>
    <source>
        <strain evidence="2 3">Mal15</strain>
    </source>
</reference>
<organism evidence="2 3">
    <name type="scientific">Stieleria maiorica</name>
    <dbReference type="NCBI Taxonomy" id="2795974"/>
    <lineage>
        <taxon>Bacteria</taxon>
        <taxon>Pseudomonadati</taxon>
        <taxon>Planctomycetota</taxon>
        <taxon>Planctomycetia</taxon>
        <taxon>Pirellulales</taxon>
        <taxon>Pirellulaceae</taxon>
        <taxon>Stieleria</taxon>
    </lineage>
</organism>
<dbReference type="EC" id="3.-.-.-" evidence="2"/>
<dbReference type="Gene3D" id="1.20.120.450">
    <property type="entry name" value="dinb family like domain"/>
    <property type="match status" value="1"/>
</dbReference>
<feature type="domain" description="DinB-like" evidence="1">
    <location>
        <begin position="11"/>
        <end position="147"/>
    </location>
</feature>
<dbReference type="EMBL" id="CP036264">
    <property type="protein sequence ID" value="QEF97795.1"/>
    <property type="molecule type" value="Genomic_DNA"/>
</dbReference>
<name>A0A5B9ME71_9BACT</name>
<evidence type="ECO:0000313" key="2">
    <source>
        <dbReference type="EMBL" id="QEF97795.1"/>
    </source>
</evidence>
<evidence type="ECO:0000259" key="1">
    <source>
        <dbReference type="Pfam" id="PF12867"/>
    </source>
</evidence>